<evidence type="ECO:0000313" key="1">
    <source>
        <dbReference type="EMBL" id="KAF2113940.1"/>
    </source>
</evidence>
<organism evidence="1 2">
    <name type="scientific">Lophiotrema nucula</name>
    <dbReference type="NCBI Taxonomy" id="690887"/>
    <lineage>
        <taxon>Eukaryota</taxon>
        <taxon>Fungi</taxon>
        <taxon>Dikarya</taxon>
        <taxon>Ascomycota</taxon>
        <taxon>Pezizomycotina</taxon>
        <taxon>Dothideomycetes</taxon>
        <taxon>Pleosporomycetidae</taxon>
        <taxon>Pleosporales</taxon>
        <taxon>Lophiotremataceae</taxon>
        <taxon>Lophiotrema</taxon>
    </lineage>
</organism>
<dbReference type="Proteomes" id="UP000799770">
    <property type="component" value="Unassembled WGS sequence"/>
</dbReference>
<dbReference type="AlphaFoldDB" id="A0A6A5Z3E9"/>
<dbReference type="EMBL" id="ML977326">
    <property type="protein sequence ID" value="KAF2113940.1"/>
    <property type="molecule type" value="Genomic_DNA"/>
</dbReference>
<reference evidence="1" key="1">
    <citation type="journal article" date="2020" name="Stud. Mycol.">
        <title>101 Dothideomycetes genomes: a test case for predicting lifestyles and emergence of pathogens.</title>
        <authorList>
            <person name="Haridas S."/>
            <person name="Albert R."/>
            <person name="Binder M."/>
            <person name="Bloem J."/>
            <person name="Labutti K."/>
            <person name="Salamov A."/>
            <person name="Andreopoulos B."/>
            <person name="Baker S."/>
            <person name="Barry K."/>
            <person name="Bills G."/>
            <person name="Bluhm B."/>
            <person name="Cannon C."/>
            <person name="Castanera R."/>
            <person name="Culley D."/>
            <person name="Daum C."/>
            <person name="Ezra D."/>
            <person name="Gonzalez J."/>
            <person name="Henrissat B."/>
            <person name="Kuo A."/>
            <person name="Liang C."/>
            <person name="Lipzen A."/>
            <person name="Lutzoni F."/>
            <person name="Magnuson J."/>
            <person name="Mondo S."/>
            <person name="Nolan M."/>
            <person name="Ohm R."/>
            <person name="Pangilinan J."/>
            <person name="Park H.-J."/>
            <person name="Ramirez L."/>
            <person name="Alfaro M."/>
            <person name="Sun H."/>
            <person name="Tritt A."/>
            <person name="Yoshinaga Y."/>
            <person name="Zwiers L.-H."/>
            <person name="Turgeon B."/>
            <person name="Goodwin S."/>
            <person name="Spatafora J."/>
            <person name="Crous P."/>
            <person name="Grigoriev I."/>
        </authorList>
    </citation>
    <scope>NUCLEOTIDE SEQUENCE</scope>
    <source>
        <strain evidence="1">CBS 627.86</strain>
    </source>
</reference>
<evidence type="ECO:0000313" key="2">
    <source>
        <dbReference type="Proteomes" id="UP000799770"/>
    </source>
</evidence>
<sequence length="155" mass="17143">MYPKTPQESAIVWIRRCSRNVTISMSPLLSRFRVKRCGIFSVLNSLMMPESAFRQTVPRTVSSSKALSEHLGIAGSGWSYLGSAIAIVKSGAHSGNSWERNARAALDSSKLMKDGFWRDCDGGRWQRVFPTTTTRTSIACRMSPGALNISLLNRT</sequence>
<accession>A0A6A5Z3E9</accession>
<keyword evidence="2" id="KW-1185">Reference proteome</keyword>
<gene>
    <name evidence="1" type="ORF">BDV96DRAFT_577318</name>
</gene>
<name>A0A6A5Z3E9_9PLEO</name>
<protein>
    <submittedName>
        <fullName evidence="1">Uncharacterized protein</fullName>
    </submittedName>
</protein>
<proteinExistence type="predicted"/>